<feature type="binding site" evidence="2">
    <location>
        <position position="183"/>
    </location>
    <ligand>
        <name>Zn(2+)</name>
        <dbReference type="ChEBI" id="CHEBI:29105"/>
        <label>1</label>
        <note>catalytic</note>
    </ligand>
</feature>
<dbReference type="AlphaFoldDB" id="A0A162ZK50"/>
<protein>
    <recommendedName>
        <fullName evidence="3">Fructose-bisphosphate aldolase</fullName>
        <shortName evidence="3">FBP aldolase</shortName>
        <ecNumber evidence="3">4.1.2.13</ecNumber>
    </recommendedName>
</protein>
<dbReference type="GO" id="GO:0006096">
    <property type="term" value="P:glycolytic process"/>
    <property type="evidence" value="ECO:0007669"/>
    <property type="project" value="UniProtKB-UniPathway"/>
</dbReference>
<dbReference type="PANTHER" id="PTHR30304:SF0">
    <property type="entry name" value="D-TAGATOSE-1,6-BISPHOSPHATE ALDOLASE SUBUNIT GATY-RELATED"/>
    <property type="match status" value="1"/>
</dbReference>
<dbReference type="STRING" id="5454.A0A162ZK50"/>
<dbReference type="PIRSF" id="PIRSF001359">
    <property type="entry name" value="F_bP_aldolase_II"/>
    <property type="match status" value="1"/>
</dbReference>
<dbReference type="EMBL" id="JYNV01000273">
    <property type="protein sequence ID" value="KZM20651.1"/>
    <property type="molecule type" value="Genomic_DNA"/>
</dbReference>
<dbReference type="EC" id="4.1.2.13" evidence="3"/>
<comment type="catalytic activity">
    <reaction evidence="3">
        <text>beta-D-fructose 1,6-bisphosphate = D-glyceraldehyde 3-phosphate + dihydroxyacetone phosphate</text>
        <dbReference type="Rhea" id="RHEA:14729"/>
        <dbReference type="ChEBI" id="CHEBI:32966"/>
        <dbReference type="ChEBI" id="CHEBI:57642"/>
        <dbReference type="ChEBI" id="CHEBI:59776"/>
        <dbReference type="EC" id="4.1.2.13"/>
    </reaction>
</comment>
<comment type="pathway">
    <text evidence="3">Carbohydrate degradation; glycolysis; D-glyceraldehyde 3-phosphate and glycerone phosphate from D-glucose: step 4/4.</text>
</comment>
<keyword evidence="2 3" id="KW-0862">Zinc</keyword>
<dbReference type="Proteomes" id="UP000076837">
    <property type="component" value="Unassembled WGS sequence"/>
</dbReference>
<dbReference type="PANTHER" id="PTHR30304">
    <property type="entry name" value="D-TAGATOSE-1,6-BISPHOSPHATE ALDOLASE"/>
    <property type="match status" value="1"/>
</dbReference>
<evidence type="ECO:0000313" key="4">
    <source>
        <dbReference type="EMBL" id="KZM20651.1"/>
    </source>
</evidence>
<feature type="binding site" evidence="2">
    <location>
        <position position="136"/>
    </location>
    <ligand>
        <name>Zn(2+)</name>
        <dbReference type="ChEBI" id="CHEBI:29105"/>
        <label>2</label>
    </ligand>
</feature>
<name>A0A162ZK50_DIDRA</name>
<evidence type="ECO:0000256" key="1">
    <source>
        <dbReference type="PIRSR" id="PIRSR001359-1"/>
    </source>
</evidence>
<comment type="cofactor">
    <cofactor evidence="2 3">
        <name>Zn(2+)</name>
        <dbReference type="ChEBI" id="CHEBI:29105"/>
    </cofactor>
    <text evidence="2 3">Binds 2 Zn(2+) ions per subunit. One is catalytic and the other provides a structural contribution.</text>
</comment>
<feature type="binding site" evidence="2">
    <location>
        <position position="84"/>
    </location>
    <ligand>
        <name>Zn(2+)</name>
        <dbReference type="ChEBI" id="CHEBI:29105"/>
        <label>1</label>
        <note>catalytic</note>
    </ligand>
</feature>
<proteinExistence type="inferred from homology"/>
<sequence length="289" mass="31129">MAGLQENRTLRILNAAAAGKYGVLSAIAYNVEHLTALVHAAEARRSPLIIQLFPSTLTQLPLLAHAAAQAVKTATVPLSLHIDHAQNEEQIREIIATLPVDSVMVDMSHYEEAENLEKTERLTKECHAKGIAVEAESGRINGGEDGIADTGDLEAALFTSPEDVDKFISVGIDILAPSIGNIHGDYGPSGPAEGQIHFDRLEAINKQVNNRVLVALHGTNDFPAEVMKRCIRAGAIKLNVNKLLLEVGNEVLRKNAASTPLVKLIDQQMEAVQAETERWMDICGSSGKA</sequence>
<keyword evidence="5" id="KW-1185">Reference proteome</keyword>
<keyword evidence="3" id="KW-0324">Glycolysis</keyword>
<evidence type="ECO:0000256" key="3">
    <source>
        <dbReference type="RuleBase" id="RU366023"/>
    </source>
</evidence>
<feature type="binding site" evidence="2">
    <location>
        <position position="217"/>
    </location>
    <ligand>
        <name>Zn(2+)</name>
        <dbReference type="ChEBI" id="CHEBI:29105"/>
        <label>1</label>
        <note>catalytic</note>
    </ligand>
</feature>
<accession>A0A162ZK50</accession>
<dbReference type="InterPro" id="IPR050246">
    <property type="entry name" value="Class_II_FBP_aldolase"/>
</dbReference>
<dbReference type="InterPro" id="IPR000771">
    <property type="entry name" value="FBA_II"/>
</dbReference>
<dbReference type="GO" id="GO:0004332">
    <property type="term" value="F:fructose-bisphosphate aldolase activity"/>
    <property type="evidence" value="ECO:0007669"/>
    <property type="project" value="UniProtKB-EC"/>
</dbReference>
<keyword evidence="3 4" id="KW-0456">Lyase</keyword>
<dbReference type="Gene3D" id="3.20.20.70">
    <property type="entry name" value="Aldolase class I"/>
    <property type="match status" value="1"/>
</dbReference>
<feature type="active site" description="Proton donor" evidence="1">
    <location>
        <position position="83"/>
    </location>
</feature>
<gene>
    <name evidence="4" type="ORF">ST47_g8197</name>
</gene>
<dbReference type="GO" id="GO:0008270">
    <property type="term" value="F:zinc ion binding"/>
    <property type="evidence" value="ECO:0007669"/>
    <property type="project" value="UniProtKB-UniRule"/>
</dbReference>
<reference evidence="4 5" key="1">
    <citation type="journal article" date="2016" name="Sci. Rep.">
        <title>Draft genome sequencing and secretome analysis of fungal phytopathogen Ascochyta rabiei provides insight into the necrotrophic effector repertoire.</title>
        <authorList>
            <person name="Verma S."/>
            <person name="Gazara R.K."/>
            <person name="Nizam S."/>
            <person name="Parween S."/>
            <person name="Chattopadhyay D."/>
            <person name="Verma P.K."/>
        </authorList>
    </citation>
    <scope>NUCLEOTIDE SEQUENCE [LARGE SCALE GENOMIC DNA]</scope>
    <source>
        <strain evidence="4 5">ArDII</strain>
    </source>
</reference>
<organism evidence="4 5">
    <name type="scientific">Didymella rabiei</name>
    <name type="common">Chickpea ascochyta blight fungus</name>
    <name type="synonym">Mycosphaerella rabiei</name>
    <dbReference type="NCBI Taxonomy" id="5454"/>
    <lineage>
        <taxon>Eukaryota</taxon>
        <taxon>Fungi</taxon>
        <taxon>Dikarya</taxon>
        <taxon>Ascomycota</taxon>
        <taxon>Pezizomycotina</taxon>
        <taxon>Dothideomycetes</taxon>
        <taxon>Pleosporomycetidae</taxon>
        <taxon>Pleosporales</taxon>
        <taxon>Pleosporineae</taxon>
        <taxon>Didymellaceae</taxon>
        <taxon>Ascochyta</taxon>
    </lineage>
</organism>
<keyword evidence="2 3" id="KW-0479">Metal-binding</keyword>
<dbReference type="PROSITE" id="PS00602">
    <property type="entry name" value="ALDOLASE_CLASS_II_1"/>
    <property type="match status" value="1"/>
</dbReference>
<feature type="binding site" evidence="2">
    <location>
        <position position="106"/>
    </location>
    <ligand>
        <name>Zn(2+)</name>
        <dbReference type="ChEBI" id="CHEBI:29105"/>
        <label>2</label>
    </ligand>
</feature>
<comment type="similarity">
    <text evidence="3">Belongs to the class II fructose-bisphosphate aldolase family.</text>
</comment>
<comment type="function">
    <text evidence="3">Catalyzes the aldol condensation of dihydroxyacetone phosphate (DHAP or glycerone-phosphate) with glyceraldehyde 3-phosphate (G3P) to form fructose 1,6-bisphosphate (FBP) in gluconeogenesis and the reverse reaction in glycolysis.</text>
</comment>
<evidence type="ECO:0000313" key="5">
    <source>
        <dbReference type="Proteomes" id="UP000076837"/>
    </source>
</evidence>
<comment type="caution">
    <text evidence="4">The sequence shown here is derived from an EMBL/GenBank/DDBJ whole genome shotgun (WGS) entry which is preliminary data.</text>
</comment>
<dbReference type="InterPro" id="IPR013785">
    <property type="entry name" value="Aldolase_TIM"/>
</dbReference>
<dbReference type="Pfam" id="PF01116">
    <property type="entry name" value="F_bP_aldolase"/>
    <property type="match status" value="1"/>
</dbReference>
<dbReference type="SUPFAM" id="SSF51569">
    <property type="entry name" value="Aldolase"/>
    <property type="match status" value="1"/>
</dbReference>
<dbReference type="UniPathway" id="UPA00109">
    <property type="reaction ID" value="UER00183"/>
</dbReference>
<evidence type="ECO:0000256" key="2">
    <source>
        <dbReference type="PIRSR" id="PIRSR001359-3"/>
    </source>
</evidence>